<dbReference type="InterPro" id="IPR014014">
    <property type="entry name" value="RNA_helicase_DEAD_Q_motif"/>
</dbReference>
<feature type="short sequence motif" description="Q motif" evidence="6">
    <location>
        <begin position="87"/>
        <end position="115"/>
    </location>
</feature>
<accession>A0A8R1ELX8</accession>
<dbReference type="AlphaFoldDB" id="A0A8R1ELX8"/>
<keyword evidence="4" id="KW-0347">Helicase</keyword>
<dbReference type="Proteomes" id="UP000005237">
    <property type="component" value="Unassembled WGS sequence"/>
</dbReference>
<evidence type="ECO:0000256" key="3">
    <source>
        <dbReference type="ARBA" id="ARBA00022801"/>
    </source>
</evidence>
<organism evidence="8 9">
    <name type="scientific">Caenorhabditis japonica</name>
    <dbReference type="NCBI Taxonomy" id="281687"/>
    <lineage>
        <taxon>Eukaryota</taxon>
        <taxon>Metazoa</taxon>
        <taxon>Ecdysozoa</taxon>
        <taxon>Nematoda</taxon>
        <taxon>Chromadorea</taxon>
        <taxon>Rhabditida</taxon>
        <taxon>Rhabditina</taxon>
        <taxon>Rhabditomorpha</taxon>
        <taxon>Rhabditoidea</taxon>
        <taxon>Rhabditidae</taxon>
        <taxon>Peloderinae</taxon>
        <taxon>Caenorhabditis</taxon>
    </lineage>
</organism>
<dbReference type="InterPro" id="IPR027417">
    <property type="entry name" value="P-loop_NTPase"/>
</dbReference>
<dbReference type="EnsemblMetazoa" id="CJA39715a.1">
    <property type="protein sequence ID" value="CJA39715a.1"/>
    <property type="gene ID" value="WBGene00215562"/>
</dbReference>
<evidence type="ECO:0000256" key="6">
    <source>
        <dbReference type="PROSITE-ProRule" id="PRU00552"/>
    </source>
</evidence>
<reference evidence="9" key="1">
    <citation type="submission" date="2010-08" db="EMBL/GenBank/DDBJ databases">
        <authorList>
            <consortium name="Caenorhabditis japonica Sequencing Consortium"/>
            <person name="Wilson R.K."/>
        </authorList>
    </citation>
    <scope>NUCLEOTIDE SEQUENCE [LARGE SCALE GENOMIC DNA]</scope>
    <source>
        <strain evidence="9">DF5081</strain>
    </source>
</reference>
<evidence type="ECO:0000259" key="7">
    <source>
        <dbReference type="PROSITE" id="PS51195"/>
    </source>
</evidence>
<keyword evidence="9" id="KW-1185">Reference proteome</keyword>
<evidence type="ECO:0000256" key="4">
    <source>
        <dbReference type="ARBA" id="ARBA00022806"/>
    </source>
</evidence>
<name>A0A8R1ELX8_CAEJA</name>
<dbReference type="EC" id="3.6.4.13" evidence="1"/>
<dbReference type="PROSITE" id="PS51195">
    <property type="entry name" value="Q_MOTIF"/>
    <property type="match status" value="1"/>
</dbReference>
<protein>
    <recommendedName>
        <fullName evidence="1">RNA helicase</fullName>
        <ecNumber evidence="1">3.6.4.13</ecNumber>
    </recommendedName>
</protein>
<evidence type="ECO:0000256" key="1">
    <source>
        <dbReference type="ARBA" id="ARBA00012552"/>
    </source>
</evidence>
<dbReference type="GO" id="GO:0016787">
    <property type="term" value="F:hydrolase activity"/>
    <property type="evidence" value="ECO:0007669"/>
    <property type="project" value="UniProtKB-KW"/>
</dbReference>
<sequence>MEEYKERHENDDEQYEYDEDGNIIWTWKKVIDPLPDIDHSQIDYPKFNKNFYEEHGDIKRLHYMEVVRLQNTLNLRIGGRETPRPVCSFAHFSFDKLLMEAIRKSEYEQPTPIQAMVSF</sequence>
<dbReference type="Gene3D" id="3.40.50.300">
    <property type="entry name" value="P-loop containing nucleotide triphosphate hydrolases"/>
    <property type="match status" value="1"/>
</dbReference>
<proteinExistence type="predicted"/>
<keyword evidence="2" id="KW-0547">Nucleotide-binding</keyword>
<dbReference type="SUPFAM" id="SSF52540">
    <property type="entry name" value="P-loop containing nucleoside triphosphate hydrolases"/>
    <property type="match status" value="1"/>
</dbReference>
<evidence type="ECO:0000256" key="5">
    <source>
        <dbReference type="ARBA" id="ARBA00022840"/>
    </source>
</evidence>
<reference evidence="8" key="2">
    <citation type="submission" date="2022-06" db="UniProtKB">
        <authorList>
            <consortium name="EnsemblMetazoa"/>
        </authorList>
    </citation>
    <scope>IDENTIFICATION</scope>
    <source>
        <strain evidence="8">DF5081</strain>
    </source>
</reference>
<keyword evidence="5" id="KW-0067">ATP-binding</keyword>
<feature type="domain" description="DEAD-box RNA helicase Q" evidence="7">
    <location>
        <begin position="87"/>
        <end position="115"/>
    </location>
</feature>
<evidence type="ECO:0000313" key="9">
    <source>
        <dbReference type="Proteomes" id="UP000005237"/>
    </source>
</evidence>
<dbReference type="GO" id="GO:0003724">
    <property type="term" value="F:RNA helicase activity"/>
    <property type="evidence" value="ECO:0007669"/>
    <property type="project" value="UniProtKB-EC"/>
</dbReference>
<evidence type="ECO:0000313" key="8">
    <source>
        <dbReference type="EnsemblMetazoa" id="CJA39715a.1"/>
    </source>
</evidence>
<evidence type="ECO:0000256" key="2">
    <source>
        <dbReference type="ARBA" id="ARBA00022741"/>
    </source>
</evidence>
<dbReference type="GO" id="GO:0005524">
    <property type="term" value="F:ATP binding"/>
    <property type="evidence" value="ECO:0007669"/>
    <property type="project" value="UniProtKB-KW"/>
</dbReference>
<keyword evidence="3" id="KW-0378">Hydrolase</keyword>